<dbReference type="Pfam" id="PF00732">
    <property type="entry name" value="GMC_oxred_N"/>
    <property type="match status" value="1"/>
</dbReference>
<dbReference type="PROSITE" id="PS00624">
    <property type="entry name" value="GMC_OXRED_2"/>
    <property type="match status" value="1"/>
</dbReference>
<dbReference type="PROSITE" id="PS51257">
    <property type="entry name" value="PROKAR_LIPOPROTEIN"/>
    <property type="match status" value="1"/>
</dbReference>
<dbReference type="SUPFAM" id="SSF51905">
    <property type="entry name" value="FAD/NAD(P)-binding domain"/>
    <property type="match status" value="1"/>
</dbReference>
<gene>
    <name evidence="5" type="ORF">B0H66DRAFT_567614</name>
</gene>
<evidence type="ECO:0000313" key="5">
    <source>
        <dbReference type="EMBL" id="KAK3314028.1"/>
    </source>
</evidence>
<feature type="binding site" evidence="3">
    <location>
        <position position="95"/>
    </location>
    <ligand>
        <name>FAD</name>
        <dbReference type="ChEBI" id="CHEBI:57692"/>
    </ligand>
</feature>
<name>A0AAE0M050_9PEZI</name>
<feature type="binding site" evidence="3">
    <location>
        <position position="358"/>
    </location>
    <ligand>
        <name>substrate</name>
    </ligand>
</feature>
<feature type="active site" description="Proton donor" evidence="2">
    <location>
        <position position="535"/>
    </location>
</feature>
<keyword evidence="6" id="KW-1185">Reference proteome</keyword>
<sequence>MGLYKNLPAGLEVVDIIIAGGGTASCVIASRLADASPELSILVIEGGSNNDSPTIRYPALFLANMAPTSTANTFHQTVKEEQLGGRELIIPTGAVLGGGSSTNFMMYSRAQRSDFDGWNAAGWSANEMLPYLKKLETYHGPGNKAQHGYDGPIQVSGGTYGVLRSQNDFLAAAEKIGLPVVEDAQNLDVIGIQRAMRYISPDGKRQDAATAYLHPRLQDGHHRNLHVLVEHQIVRVLFDGDKRAVGVEFKANPTFQPGDSITRSVKAQKLVIVSCGACGSPAVLERSGVGNPEILKQVGVELVASVPGVGEDFEDHQSVLYPYRSNLNPDETLDAMVTGRADPMELIKNNDKMLGWNCLDVSCKLRPTDAEATALGPKFKEAWENDFKNKPDRPLVLMASANSFPGLPEEGIPPGQYFAISNFSVYPYSRGHIHITGPNLTDPLNFKTGFFSDADGVDIKMLVWAYKKSREIVRRMDLYRGEVPSWHPAFPPLSAAACIDTDGPLANDVQDIQYTADDDQIIEQWLIDKVGTSWHSLGTCKMAPYDKDGVVDTKLSVYGTKGLKVADLSIAPGNVGAHTNNTALAIGEKAADVIIKELGLLKGQKTVNSER</sequence>
<dbReference type="Proteomes" id="UP001283341">
    <property type="component" value="Unassembled WGS sequence"/>
</dbReference>
<dbReference type="GO" id="GO:0050660">
    <property type="term" value="F:flavin adenine dinucleotide binding"/>
    <property type="evidence" value="ECO:0007669"/>
    <property type="project" value="InterPro"/>
</dbReference>
<keyword evidence="3" id="KW-0285">Flavoprotein</keyword>
<dbReference type="Gene3D" id="3.50.50.60">
    <property type="entry name" value="FAD/NAD(P)-binding domain"/>
    <property type="match status" value="1"/>
</dbReference>
<evidence type="ECO:0000313" key="6">
    <source>
        <dbReference type="Proteomes" id="UP001283341"/>
    </source>
</evidence>
<feature type="active site" description="Proton acceptor" evidence="2">
    <location>
        <position position="578"/>
    </location>
</feature>
<dbReference type="SUPFAM" id="SSF54373">
    <property type="entry name" value="FAD-linked reductases, C-terminal domain"/>
    <property type="match status" value="1"/>
</dbReference>
<evidence type="ECO:0000259" key="4">
    <source>
        <dbReference type="PROSITE" id="PS00624"/>
    </source>
</evidence>
<dbReference type="InterPro" id="IPR000172">
    <property type="entry name" value="GMC_OxRdtase_N"/>
</dbReference>
<evidence type="ECO:0000256" key="1">
    <source>
        <dbReference type="ARBA" id="ARBA00010790"/>
    </source>
</evidence>
<dbReference type="InterPro" id="IPR012132">
    <property type="entry name" value="GMC_OxRdtase"/>
</dbReference>
<dbReference type="Gene3D" id="3.30.560.10">
    <property type="entry name" value="Glucose Oxidase, domain 3"/>
    <property type="match status" value="1"/>
</dbReference>
<reference evidence="5" key="2">
    <citation type="submission" date="2023-06" db="EMBL/GenBank/DDBJ databases">
        <authorList>
            <consortium name="Lawrence Berkeley National Laboratory"/>
            <person name="Haridas S."/>
            <person name="Hensen N."/>
            <person name="Bonometti L."/>
            <person name="Westerberg I."/>
            <person name="Brannstrom I.O."/>
            <person name="Guillou S."/>
            <person name="Cros-Aarteil S."/>
            <person name="Calhoun S."/>
            <person name="Kuo A."/>
            <person name="Mondo S."/>
            <person name="Pangilinan J."/>
            <person name="Riley R."/>
            <person name="Labutti K."/>
            <person name="Andreopoulos B."/>
            <person name="Lipzen A."/>
            <person name="Chen C."/>
            <person name="Yanf M."/>
            <person name="Daum C."/>
            <person name="Ng V."/>
            <person name="Clum A."/>
            <person name="Steindorff A."/>
            <person name="Ohm R."/>
            <person name="Martin F."/>
            <person name="Silar P."/>
            <person name="Natvig D."/>
            <person name="Lalanne C."/>
            <person name="Gautier V."/>
            <person name="Ament-Velasquez S.L."/>
            <person name="Kruys A."/>
            <person name="Hutchinson M.I."/>
            <person name="Powell A.J."/>
            <person name="Barry K."/>
            <person name="Miller A.N."/>
            <person name="Grigoriev I.V."/>
            <person name="Debuchy R."/>
            <person name="Gladieux P."/>
            <person name="Thoren M.H."/>
            <person name="Johannesson H."/>
        </authorList>
    </citation>
    <scope>NUCLEOTIDE SEQUENCE</scope>
    <source>
        <strain evidence="5">CBS 118394</strain>
    </source>
</reference>
<dbReference type="Pfam" id="PF05199">
    <property type="entry name" value="GMC_oxred_C"/>
    <property type="match status" value="1"/>
</dbReference>
<protein>
    <submittedName>
        <fullName evidence="5">Glucose dehydrogenase</fullName>
    </submittedName>
</protein>
<dbReference type="PANTHER" id="PTHR11552:SF78">
    <property type="entry name" value="GLUCOSE-METHANOL-CHOLINE OXIDOREDUCTASE N-TERMINAL DOMAIN-CONTAINING PROTEIN"/>
    <property type="match status" value="1"/>
</dbReference>
<feature type="binding site" evidence="3">
    <location>
        <begin position="534"/>
        <end position="535"/>
    </location>
    <ligand>
        <name>FAD</name>
        <dbReference type="ChEBI" id="CHEBI:57692"/>
    </ligand>
</feature>
<dbReference type="AlphaFoldDB" id="A0AAE0M050"/>
<feature type="domain" description="Glucose-methanol-choline oxidoreductase N-terminal" evidence="4">
    <location>
        <begin position="276"/>
        <end position="290"/>
    </location>
</feature>
<evidence type="ECO:0000256" key="3">
    <source>
        <dbReference type="PIRSR" id="PIRSR000137-2"/>
    </source>
</evidence>
<reference evidence="5" key="1">
    <citation type="journal article" date="2023" name="Mol. Phylogenet. Evol.">
        <title>Genome-scale phylogeny and comparative genomics of the fungal order Sordariales.</title>
        <authorList>
            <person name="Hensen N."/>
            <person name="Bonometti L."/>
            <person name="Westerberg I."/>
            <person name="Brannstrom I.O."/>
            <person name="Guillou S."/>
            <person name="Cros-Aarteil S."/>
            <person name="Calhoun S."/>
            <person name="Haridas S."/>
            <person name="Kuo A."/>
            <person name="Mondo S."/>
            <person name="Pangilinan J."/>
            <person name="Riley R."/>
            <person name="LaButti K."/>
            <person name="Andreopoulos B."/>
            <person name="Lipzen A."/>
            <person name="Chen C."/>
            <person name="Yan M."/>
            <person name="Daum C."/>
            <person name="Ng V."/>
            <person name="Clum A."/>
            <person name="Steindorff A."/>
            <person name="Ohm R.A."/>
            <person name="Martin F."/>
            <person name="Silar P."/>
            <person name="Natvig D.O."/>
            <person name="Lalanne C."/>
            <person name="Gautier V."/>
            <person name="Ament-Velasquez S.L."/>
            <person name="Kruys A."/>
            <person name="Hutchinson M.I."/>
            <person name="Powell A.J."/>
            <person name="Barry K."/>
            <person name="Miller A.N."/>
            <person name="Grigoriev I.V."/>
            <person name="Debuchy R."/>
            <person name="Gladieux P."/>
            <person name="Hiltunen Thoren M."/>
            <person name="Johannesson H."/>
        </authorList>
    </citation>
    <scope>NUCLEOTIDE SEQUENCE</scope>
    <source>
        <strain evidence="5">CBS 118394</strain>
    </source>
</reference>
<dbReference type="PIRSF" id="PIRSF000137">
    <property type="entry name" value="Alcohol_oxidase"/>
    <property type="match status" value="1"/>
</dbReference>
<dbReference type="EMBL" id="JAUEDM010000007">
    <property type="protein sequence ID" value="KAK3314028.1"/>
    <property type="molecule type" value="Genomic_DNA"/>
</dbReference>
<comment type="caution">
    <text evidence="5">The sequence shown here is derived from an EMBL/GenBank/DDBJ whole genome shotgun (WGS) entry which is preliminary data.</text>
</comment>
<evidence type="ECO:0000256" key="2">
    <source>
        <dbReference type="PIRSR" id="PIRSR000137-1"/>
    </source>
</evidence>
<dbReference type="PANTHER" id="PTHR11552">
    <property type="entry name" value="GLUCOSE-METHANOL-CHOLINE GMC OXIDOREDUCTASE"/>
    <property type="match status" value="1"/>
</dbReference>
<keyword evidence="3" id="KW-0274">FAD</keyword>
<dbReference type="InterPro" id="IPR036188">
    <property type="entry name" value="FAD/NAD-bd_sf"/>
</dbReference>
<accession>A0AAE0M050</accession>
<comment type="cofactor">
    <cofactor evidence="3">
        <name>FAD</name>
        <dbReference type="ChEBI" id="CHEBI:57692"/>
    </cofactor>
</comment>
<organism evidence="5 6">
    <name type="scientific">Apodospora peruviana</name>
    <dbReference type="NCBI Taxonomy" id="516989"/>
    <lineage>
        <taxon>Eukaryota</taxon>
        <taxon>Fungi</taxon>
        <taxon>Dikarya</taxon>
        <taxon>Ascomycota</taxon>
        <taxon>Pezizomycotina</taxon>
        <taxon>Sordariomycetes</taxon>
        <taxon>Sordariomycetidae</taxon>
        <taxon>Sordariales</taxon>
        <taxon>Lasiosphaeriaceae</taxon>
        <taxon>Apodospora</taxon>
    </lineage>
</organism>
<comment type="similarity">
    <text evidence="1">Belongs to the GMC oxidoreductase family.</text>
</comment>
<dbReference type="GO" id="GO:0016614">
    <property type="term" value="F:oxidoreductase activity, acting on CH-OH group of donors"/>
    <property type="evidence" value="ECO:0007669"/>
    <property type="project" value="InterPro"/>
</dbReference>
<proteinExistence type="inferred from homology"/>
<dbReference type="InterPro" id="IPR007867">
    <property type="entry name" value="GMC_OxRtase_C"/>
</dbReference>